<comment type="similarity">
    <text evidence="4 13">Belongs to the glycosyltransferase 31 family.</text>
</comment>
<keyword evidence="12 13" id="KW-0464">Manganese</keyword>
<dbReference type="FunFam" id="3.90.550.50:FF:000002">
    <property type="entry name" value="Hexosyltransferase"/>
    <property type="match status" value="1"/>
</dbReference>
<protein>
    <recommendedName>
        <fullName evidence="13">Hexosyltransferase</fullName>
        <ecNumber evidence="13">2.4.1.-</ecNumber>
    </recommendedName>
</protein>
<reference evidence="15 16" key="1">
    <citation type="journal article" date="2023" name="G3 (Bethesda)">
        <title>A haplotype-resolved chromosome-scale genome for Quercus rubra L. provides insights into the genetics of adaptive traits for red oak species.</title>
        <authorList>
            <person name="Kapoor B."/>
            <person name="Jenkins J."/>
            <person name="Schmutz J."/>
            <person name="Zhebentyayeva T."/>
            <person name="Kuelheim C."/>
            <person name="Coggeshall M."/>
            <person name="Heim C."/>
            <person name="Lasky J.R."/>
            <person name="Leites L."/>
            <person name="Islam-Faridi N."/>
            <person name="Romero-Severson J."/>
            <person name="DeLeo V.L."/>
            <person name="Lucas S.M."/>
            <person name="Lazic D."/>
            <person name="Gailing O."/>
            <person name="Carlson J."/>
            <person name="Staton M."/>
        </authorList>
    </citation>
    <scope>NUCLEOTIDE SEQUENCE [LARGE SCALE GENOMIC DNA]</scope>
    <source>
        <strain evidence="15">Pseudo-F2</strain>
    </source>
</reference>
<dbReference type="GO" id="GO:0000139">
    <property type="term" value="C:Golgi membrane"/>
    <property type="evidence" value="ECO:0007669"/>
    <property type="project" value="UniProtKB-SubCell"/>
</dbReference>
<evidence type="ECO:0000256" key="2">
    <source>
        <dbReference type="ARBA" id="ARBA00004323"/>
    </source>
</evidence>
<evidence type="ECO:0000256" key="7">
    <source>
        <dbReference type="ARBA" id="ARBA00022692"/>
    </source>
</evidence>
<keyword evidence="8" id="KW-0735">Signal-anchor</keyword>
<keyword evidence="11" id="KW-0472">Membrane</keyword>
<evidence type="ECO:0000256" key="9">
    <source>
        <dbReference type="ARBA" id="ARBA00022989"/>
    </source>
</evidence>
<proteinExistence type="inferred from homology"/>
<comment type="pathway">
    <text evidence="3">Protein modification; protein glycosylation.</text>
</comment>
<comment type="caution">
    <text evidence="15">The sequence shown here is derived from an EMBL/GenBank/DDBJ whole genome shotgun (WGS) entry which is preliminary data.</text>
</comment>
<gene>
    <name evidence="15" type="ORF">RGQ29_019367</name>
</gene>
<evidence type="ECO:0000256" key="1">
    <source>
        <dbReference type="ARBA" id="ARBA00001936"/>
    </source>
</evidence>
<evidence type="ECO:0000256" key="6">
    <source>
        <dbReference type="ARBA" id="ARBA00022679"/>
    </source>
</evidence>
<keyword evidence="9" id="KW-1133">Transmembrane helix</keyword>
<keyword evidence="6" id="KW-0808">Transferase</keyword>
<dbReference type="Pfam" id="PF13334">
    <property type="entry name" value="DUF4094"/>
    <property type="match status" value="1"/>
</dbReference>
<comment type="cofactor">
    <cofactor evidence="1 13">
        <name>Mn(2+)</name>
        <dbReference type="ChEBI" id="CHEBI:29035"/>
    </cofactor>
</comment>
<name>A0AAN7FAP9_QUERU</name>
<evidence type="ECO:0000259" key="14">
    <source>
        <dbReference type="Pfam" id="PF13334"/>
    </source>
</evidence>
<dbReference type="EMBL" id="JAXUIC010000005">
    <property type="protein sequence ID" value="KAK4588359.1"/>
    <property type="molecule type" value="Genomic_DNA"/>
</dbReference>
<accession>A0AAN7FAP9</accession>
<evidence type="ECO:0000256" key="12">
    <source>
        <dbReference type="ARBA" id="ARBA00023211"/>
    </source>
</evidence>
<dbReference type="Gene3D" id="3.90.550.50">
    <property type="match status" value="1"/>
</dbReference>
<dbReference type="EC" id="2.4.1.-" evidence="13"/>
<dbReference type="PANTHER" id="PTHR11214">
    <property type="entry name" value="BETA-1,3-N-ACETYLGLUCOSAMINYLTRANSFERASE"/>
    <property type="match status" value="1"/>
</dbReference>
<evidence type="ECO:0000256" key="8">
    <source>
        <dbReference type="ARBA" id="ARBA00022968"/>
    </source>
</evidence>
<evidence type="ECO:0000256" key="3">
    <source>
        <dbReference type="ARBA" id="ARBA00004922"/>
    </source>
</evidence>
<sequence length="389" mass="43983">MSVKNRGMGGGEYTKNGMSRNMALMLCLCSFFAGMVFTNRMWTVPEGKDEDAQINLKSENYPKLNIVQHNTNDSLGSLDNRISKLEMKLTAARAEHESIARGNPKSANLKKVETNAKRKYFVVIGINTAFSSRKRRDSVRATWMPQGEKRKKLEEEKGIVMRFVIGHSLTSGGILDKAIEAEETRHGDFLRLDHVEGYLELSSKTKTYFSTAVALWDAEFYVKVDDDIHVNLAMLGTTLARHRMKPRVYIGCMKSGPVLARKGVRYHEPEYWKFGEVGNKYFRHATGQLYALSKDLATYISTNQPILHKYANEDVSLGSWLIGIDVEHVDDRRLCCGTPPDCEWKAQAGNICVASFDWKCSGICKSAERIMDVHQRCGEDKNALWSVSF</sequence>
<dbReference type="GO" id="GO:0008378">
    <property type="term" value="F:galactosyltransferase activity"/>
    <property type="evidence" value="ECO:0007669"/>
    <property type="project" value="TreeGrafter"/>
</dbReference>
<dbReference type="PANTHER" id="PTHR11214:SF343">
    <property type="entry name" value="BETA-1,3-GALACTOSYLTRANSFERASE 1-RELATED"/>
    <property type="match status" value="1"/>
</dbReference>
<organism evidence="15 16">
    <name type="scientific">Quercus rubra</name>
    <name type="common">Northern red oak</name>
    <name type="synonym">Quercus borealis</name>
    <dbReference type="NCBI Taxonomy" id="3512"/>
    <lineage>
        <taxon>Eukaryota</taxon>
        <taxon>Viridiplantae</taxon>
        <taxon>Streptophyta</taxon>
        <taxon>Embryophyta</taxon>
        <taxon>Tracheophyta</taxon>
        <taxon>Spermatophyta</taxon>
        <taxon>Magnoliopsida</taxon>
        <taxon>eudicotyledons</taxon>
        <taxon>Gunneridae</taxon>
        <taxon>Pentapetalae</taxon>
        <taxon>rosids</taxon>
        <taxon>fabids</taxon>
        <taxon>Fagales</taxon>
        <taxon>Fagaceae</taxon>
        <taxon>Quercus</taxon>
    </lineage>
</organism>
<dbReference type="AlphaFoldDB" id="A0AAN7FAP9"/>
<evidence type="ECO:0000313" key="15">
    <source>
        <dbReference type="EMBL" id="KAK4588359.1"/>
    </source>
</evidence>
<dbReference type="Proteomes" id="UP001324115">
    <property type="component" value="Unassembled WGS sequence"/>
</dbReference>
<evidence type="ECO:0000256" key="10">
    <source>
        <dbReference type="ARBA" id="ARBA00023034"/>
    </source>
</evidence>
<dbReference type="Pfam" id="PF01762">
    <property type="entry name" value="Galactosyl_T"/>
    <property type="match status" value="1"/>
</dbReference>
<evidence type="ECO:0000256" key="4">
    <source>
        <dbReference type="ARBA" id="ARBA00008661"/>
    </source>
</evidence>
<dbReference type="InterPro" id="IPR002659">
    <property type="entry name" value="Glyco_trans_31"/>
</dbReference>
<keyword evidence="7" id="KW-0812">Transmembrane</keyword>
<comment type="subcellular location">
    <subcellularLocation>
        <location evidence="2 13">Golgi apparatus membrane</location>
        <topology evidence="2 13">Single-pass type II membrane protein</topology>
    </subcellularLocation>
</comment>
<dbReference type="InterPro" id="IPR025298">
    <property type="entry name" value="DUF4094"/>
</dbReference>
<evidence type="ECO:0000256" key="13">
    <source>
        <dbReference type="RuleBase" id="RU363063"/>
    </source>
</evidence>
<keyword evidence="10 13" id="KW-0333">Golgi apparatus</keyword>
<evidence type="ECO:0000313" key="16">
    <source>
        <dbReference type="Proteomes" id="UP001324115"/>
    </source>
</evidence>
<feature type="domain" description="DUF4094" evidence="14">
    <location>
        <begin position="19"/>
        <end position="95"/>
    </location>
</feature>
<keyword evidence="5 13" id="KW-0328">Glycosyltransferase</keyword>
<evidence type="ECO:0000256" key="5">
    <source>
        <dbReference type="ARBA" id="ARBA00022676"/>
    </source>
</evidence>
<keyword evidence="16" id="KW-1185">Reference proteome</keyword>
<evidence type="ECO:0000256" key="11">
    <source>
        <dbReference type="ARBA" id="ARBA00023136"/>
    </source>
</evidence>